<dbReference type="FunFam" id="3.40.50.300:FF:000016">
    <property type="entry name" value="Oligopeptide ABC transporter ATP-binding component"/>
    <property type="match status" value="1"/>
</dbReference>
<comment type="similarity">
    <text evidence="1">Belongs to the ABC transporter superfamily.</text>
</comment>
<reference evidence="7 8" key="1">
    <citation type="submission" date="2019-03" db="EMBL/GenBank/DDBJ databases">
        <title>Draft genome sequences of novel Actinobacteria.</title>
        <authorList>
            <person name="Sahin N."/>
            <person name="Ay H."/>
            <person name="Saygin H."/>
        </authorList>
    </citation>
    <scope>NUCLEOTIDE SEQUENCE [LARGE SCALE GENOMIC DNA]</scope>
    <source>
        <strain evidence="7 8">KC712</strain>
    </source>
</reference>
<dbReference type="SUPFAM" id="SSF52540">
    <property type="entry name" value="P-loop containing nucleoside triphosphate hydrolases"/>
    <property type="match status" value="1"/>
</dbReference>
<feature type="region of interest" description="Disordered" evidence="5">
    <location>
        <begin position="1"/>
        <end position="44"/>
    </location>
</feature>
<gene>
    <name evidence="7" type="ORF">E1294_40360</name>
</gene>
<evidence type="ECO:0000256" key="1">
    <source>
        <dbReference type="ARBA" id="ARBA00005417"/>
    </source>
</evidence>
<dbReference type="OrthoDB" id="2986442at2"/>
<dbReference type="InterPro" id="IPR017871">
    <property type="entry name" value="ABC_transporter-like_CS"/>
</dbReference>
<dbReference type="Pfam" id="PF08352">
    <property type="entry name" value="oligo_HPY"/>
    <property type="match status" value="1"/>
</dbReference>
<dbReference type="Gene3D" id="3.40.50.300">
    <property type="entry name" value="P-loop containing nucleotide triphosphate hydrolases"/>
    <property type="match status" value="1"/>
</dbReference>
<dbReference type="InterPro" id="IPR003593">
    <property type="entry name" value="AAA+_ATPase"/>
</dbReference>
<keyword evidence="4 7" id="KW-0067">ATP-binding</keyword>
<sequence>MSGPEQARACGTMSGREQARAGGTMSGPERARGGGASGREPRAGGLLEARGLVKTFGRRPAVRDVSFEVGAGETLAIVGESGSGKSTTARMLVGLLRPDRGQVLLAGDDLARLRGRALRARRKDLQMVFQDPLGSLNPAMRVGASIAEPLLLHTGLDAAARRDRVAELLRQVGLRPEHADRLPRAFSGGQRQRIAIARAIACDPRVLICDEPVSALDVSTQAQILDLLAGLREATGFGCVFISHDLAVVRLVADRIGVMRGGELVELGPAEQIYTDPRHEYTRELVAAVPSLTARRGSHERA</sequence>
<feature type="domain" description="ABC transporter" evidence="6">
    <location>
        <begin position="47"/>
        <end position="286"/>
    </location>
</feature>
<dbReference type="InterPro" id="IPR012700">
    <property type="entry name" value="PhnK"/>
</dbReference>
<dbReference type="PROSITE" id="PS50893">
    <property type="entry name" value="ABC_TRANSPORTER_2"/>
    <property type="match status" value="1"/>
</dbReference>
<dbReference type="PANTHER" id="PTHR43776">
    <property type="entry name" value="TRANSPORT ATP-BINDING PROTEIN"/>
    <property type="match status" value="1"/>
</dbReference>
<dbReference type="PROSITE" id="PS00211">
    <property type="entry name" value="ABC_TRANSPORTER_1"/>
    <property type="match status" value="1"/>
</dbReference>
<evidence type="ECO:0000256" key="5">
    <source>
        <dbReference type="SAM" id="MobiDB-lite"/>
    </source>
</evidence>
<evidence type="ECO:0000256" key="3">
    <source>
        <dbReference type="ARBA" id="ARBA00022741"/>
    </source>
</evidence>
<evidence type="ECO:0000256" key="4">
    <source>
        <dbReference type="ARBA" id="ARBA00022840"/>
    </source>
</evidence>
<dbReference type="GO" id="GO:0016887">
    <property type="term" value="F:ATP hydrolysis activity"/>
    <property type="evidence" value="ECO:0007669"/>
    <property type="project" value="InterPro"/>
</dbReference>
<dbReference type="GO" id="GO:0005524">
    <property type="term" value="F:ATP binding"/>
    <property type="evidence" value="ECO:0007669"/>
    <property type="project" value="UniProtKB-KW"/>
</dbReference>
<dbReference type="InterPro" id="IPR050319">
    <property type="entry name" value="ABC_transp_ATP-bind"/>
</dbReference>
<dbReference type="AlphaFoldDB" id="A0A4R4WC77"/>
<evidence type="ECO:0000259" key="6">
    <source>
        <dbReference type="PROSITE" id="PS50893"/>
    </source>
</evidence>
<keyword evidence="2" id="KW-0813">Transport</keyword>
<proteinExistence type="inferred from homology"/>
<keyword evidence="8" id="KW-1185">Reference proteome</keyword>
<keyword evidence="3" id="KW-0547">Nucleotide-binding</keyword>
<dbReference type="GO" id="GO:0055085">
    <property type="term" value="P:transmembrane transport"/>
    <property type="evidence" value="ECO:0007669"/>
    <property type="project" value="UniProtKB-ARBA"/>
</dbReference>
<name>A0A4R4WC77_9ACTN</name>
<dbReference type="PANTHER" id="PTHR43776:SF7">
    <property type="entry name" value="D,D-DIPEPTIDE TRANSPORT ATP-BINDING PROTEIN DDPF-RELATED"/>
    <property type="match status" value="1"/>
</dbReference>
<evidence type="ECO:0000256" key="2">
    <source>
        <dbReference type="ARBA" id="ARBA00022448"/>
    </source>
</evidence>
<organism evidence="7 8">
    <name type="scientific">Nonomuraea diastatica</name>
    <dbReference type="NCBI Taxonomy" id="1848329"/>
    <lineage>
        <taxon>Bacteria</taxon>
        <taxon>Bacillati</taxon>
        <taxon>Actinomycetota</taxon>
        <taxon>Actinomycetes</taxon>
        <taxon>Streptosporangiales</taxon>
        <taxon>Streptosporangiaceae</taxon>
        <taxon>Nonomuraea</taxon>
    </lineage>
</organism>
<dbReference type="EMBL" id="SMKP01000170">
    <property type="protein sequence ID" value="TDD13584.1"/>
    <property type="molecule type" value="Genomic_DNA"/>
</dbReference>
<dbReference type="InterPro" id="IPR027417">
    <property type="entry name" value="P-loop_NTPase"/>
</dbReference>
<evidence type="ECO:0000313" key="7">
    <source>
        <dbReference type="EMBL" id="TDD13584.1"/>
    </source>
</evidence>
<protein>
    <submittedName>
        <fullName evidence="7">ABC transporter ATP-binding protein</fullName>
    </submittedName>
</protein>
<dbReference type="Pfam" id="PF00005">
    <property type="entry name" value="ABC_tran"/>
    <property type="match status" value="1"/>
</dbReference>
<dbReference type="Proteomes" id="UP000294543">
    <property type="component" value="Unassembled WGS sequence"/>
</dbReference>
<evidence type="ECO:0000313" key="8">
    <source>
        <dbReference type="Proteomes" id="UP000294543"/>
    </source>
</evidence>
<dbReference type="InterPro" id="IPR003439">
    <property type="entry name" value="ABC_transporter-like_ATP-bd"/>
</dbReference>
<dbReference type="GO" id="GO:0015833">
    <property type="term" value="P:peptide transport"/>
    <property type="evidence" value="ECO:0007669"/>
    <property type="project" value="InterPro"/>
</dbReference>
<dbReference type="InterPro" id="IPR013563">
    <property type="entry name" value="Oligopep_ABC_C"/>
</dbReference>
<comment type="caution">
    <text evidence="7">The sequence shown here is derived from an EMBL/GenBank/DDBJ whole genome shotgun (WGS) entry which is preliminary data.</text>
</comment>
<dbReference type="CDD" id="cd03257">
    <property type="entry name" value="ABC_NikE_OppD_transporters"/>
    <property type="match status" value="1"/>
</dbReference>
<accession>A0A4R4WC77</accession>
<dbReference type="PIRSF" id="PIRSF037116">
    <property type="entry name" value="CP_lyase_PhnK"/>
    <property type="match status" value="1"/>
</dbReference>
<dbReference type="SMART" id="SM00382">
    <property type="entry name" value="AAA"/>
    <property type="match status" value="1"/>
</dbReference>